<dbReference type="KEGG" id="cdiv:CPM_0574"/>
<keyword evidence="2" id="KW-1185">Reference proteome</keyword>
<dbReference type="STRING" id="1673428.CPM_0574"/>
<protein>
    <submittedName>
        <fullName evidence="1">Uncharacterized protein</fullName>
    </submittedName>
</protein>
<dbReference type="EMBL" id="LT719092">
    <property type="protein sequence ID" value="SJK84450.1"/>
    <property type="molecule type" value="Genomic_DNA"/>
</dbReference>
<evidence type="ECO:0000313" key="2">
    <source>
        <dbReference type="Proteomes" id="UP000187822"/>
    </source>
</evidence>
<organism evidence="1 2">
    <name type="scientific">Cuniculiplasma divulgatum</name>
    <dbReference type="NCBI Taxonomy" id="1673428"/>
    <lineage>
        <taxon>Archaea</taxon>
        <taxon>Methanobacteriati</taxon>
        <taxon>Thermoplasmatota</taxon>
        <taxon>Thermoplasmata</taxon>
        <taxon>Thermoplasmatales</taxon>
        <taxon>Cuniculiplasmataceae</taxon>
        <taxon>Cuniculiplasma</taxon>
    </lineage>
</organism>
<reference evidence="2" key="1">
    <citation type="submission" date="2016-06" db="EMBL/GenBank/DDBJ databases">
        <authorList>
            <person name="Toshchakov V.S."/>
        </authorList>
    </citation>
    <scope>NUCLEOTIDE SEQUENCE [LARGE SCALE GENOMIC DNA]</scope>
    <source>
        <strain>PM4 (JCM 30641</strain>
        <strain evidence="2">\VKM B-2940)</strain>
    </source>
</reference>
<evidence type="ECO:0000313" key="1">
    <source>
        <dbReference type="EMBL" id="SJK84450.1"/>
    </source>
</evidence>
<proteinExistence type="predicted"/>
<sequence>MKMNNSQTLPLRREQIELLTLKSNFITKFPNSPITQTLLNLPDTMDAEELIGAVAVLLDLLDRERNNNIGGGI</sequence>
<dbReference type="Proteomes" id="UP000187822">
    <property type="component" value="Chromosome I"/>
</dbReference>
<gene>
    <name evidence="1" type="ORF">CPM_0574</name>
</gene>
<name>A0A1R4A674_9ARCH</name>
<dbReference type="AlphaFoldDB" id="A0A1R4A674"/>
<accession>A0A1R4A674</accession>